<dbReference type="GO" id="GO:0008430">
    <property type="term" value="F:selenium binding"/>
    <property type="evidence" value="ECO:0007669"/>
    <property type="project" value="InterPro"/>
</dbReference>
<dbReference type="PANTHER" id="PTHR23300:SF0">
    <property type="entry name" value="METHANETHIOL OXIDASE"/>
    <property type="match status" value="1"/>
</dbReference>
<proteinExistence type="inferred from homology"/>
<evidence type="ECO:0000256" key="1">
    <source>
        <dbReference type="ARBA" id="ARBA00005606"/>
    </source>
</evidence>
<dbReference type="EMBL" id="CM000781">
    <property type="protein sequence ID" value="AQK73709.1"/>
    <property type="molecule type" value="Genomic_DNA"/>
</dbReference>
<gene>
    <name evidence="3" type="ORF">ZEAMMB73_Zm00001d017668</name>
</gene>
<dbReference type="PaxDb" id="4577-GRMZM2G058930_P01"/>
<sequence length="160" mass="17743">MARAAVDAPPANGGTCCHATKGPGYAMSLETIEKGPREKLVYVTCVYNGTGINKLDYLATMDLDPDSPTYSQVIHRLPITHIGDELHHSGWNSCSSCHGDPSAKRRFLILPSLLWEKPGHSPLFGYDFWYQPRYKTMISSSWGAPAAFRTCFRCNARAFT</sequence>
<accession>A0A1D6HGH8</accession>
<dbReference type="eggNOG" id="KOG0918">
    <property type="taxonomic scope" value="Eukaryota"/>
</dbReference>
<evidence type="ECO:0000313" key="3">
    <source>
        <dbReference type="EMBL" id="AQK73709.1"/>
    </source>
</evidence>
<name>A0A1D6HGH8_MAIZE</name>
<dbReference type="PANTHER" id="PTHR23300">
    <property type="entry name" value="METHANETHIOL OXIDASE"/>
    <property type="match status" value="1"/>
</dbReference>
<dbReference type="SMR" id="A0A1D6HGH8"/>
<dbReference type="InParanoid" id="A0A1D6HGH8"/>
<keyword evidence="2" id="KW-0711">Selenium</keyword>
<dbReference type="ExpressionAtlas" id="A0A1D6HGH8">
    <property type="expression patterns" value="baseline and differential"/>
</dbReference>
<dbReference type="Pfam" id="PF05694">
    <property type="entry name" value="SBP56"/>
    <property type="match status" value="2"/>
</dbReference>
<dbReference type="STRING" id="4577.A0A1D6HGH8"/>
<dbReference type="AlphaFoldDB" id="A0A1D6HGH8"/>
<comment type="similarity">
    <text evidence="1">Belongs to the selenium-binding protein family.</text>
</comment>
<reference evidence="3" key="1">
    <citation type="submission" date="2015-12" db="EMBL/GenBank/DDBJ databases">
        <title>Update maize B73 reference genome by single molecule sequencing technologies.</title>
        <authorList>
            <consortium name="Maize Genome Sequencing Project"/>
            <person name="Ware D."/>
        </authorList>
    </citation>
    <scope>NUCLEOTIDE SEQUENCE</scope>
    <source>
        <tissue evidence="3">Seedling</tissue>
    </source>
</reference>
<organism evidence="3">
    <name type="scientific">Zea mays</name>
    <name type="common">Maize</name>
    <dbReference type="NCBI Taxonomy" id="4577"/>
    <lineage>
        <taxon>Eukaryota</taxon>
        <taxon>Viridiplantae</taxon>
        <taxon>Streptophyta</taxon>
        <taxon>Embryophyta</taxon>
        <taxon>Tracheophyta</taxon>
        <taxon>Spermatophyta</taxon>
        <taxon>Magnoliopsida</taxon>
        <taxon>Liliopsida</taxon>
        <taxon>Poales</taxon>
        <taxon>Poaceae</taxon>
        <taxon>PACMAD clade</taxon>
        <taxon>Panicoideae</taxon>
        <taxon>Andropogonodae</taxon>
        <taxon>Andropogoneae</taxon>
        <taxon>Tripsacinae</taxon>
        <taxon>Zea</taxon>
    </lineage>
</organism>
<protein>
    <submittedName>
        <fullName evidence="3">Selenium-binding protein 3</fullName>
    </submittedName>
</protein>
<evidence type="ECO:0000256" key="2">
    <source>
        <dbReference type="ARBA" id="ARBA00023266"/>
    </source>
</evidence>
<dbReference type="InterPro" id="IPR008826">
    <property type="entry name" value="Se-bd"/>
</dbReference>